<accession>A0A1W1EI97</accession>
<organism evidence="5">
    <name type="scientific">hydrothermal vent metagenome</name>
    <dbReference type="NCBI Taxonomy" id="652676"/>
    <lineage>
        <taxon>unclassified sequences</taxon>
        <taxon>metagenomes</taxon>
        <taxon>ecological metagenomes</taxon>
    </lineage>
</organism>
<proteinExistence type="predicted"/>
<keyword evidence="2" id="KW-0408">Iron</keyword>
<evidence type="ECO:0000256" key="3">
    <source>
        <dbReference type="ARBA" id="ARBA00023014"/>
    </source>
</evidence>
<keyword evidence="3" id="KW-0411">Iron-sulfur</keyword>
<dbReference type="InterPro" id="IPR006656">
    <property type="entry name" value="Mopterin_OxRdtase"/>
</dbReference>
<dbReference type="GO" id="GO:0051536">
    <property type="term" value="F:iron-sulfur cluster binding"/>
    <property type="evidence" value="ECO:0007669"/>
    <property type="project" value="UniProtKB-KW"/>
</dbReference>
<protein>
    <submittedName>
        <fullName evidence="5">Anaerobic dehydrogenases, typically selenocysteine-containing</fullName>
    </submittedName>
</protein>
<name>A0A1W1EI97_9ZZZZ</name>
<dbReference type="Gene3D" id="3.40.50.740">
    <property type="match status" value="1"/>
</dbReference>
<dbReference type="InterPro" id="IPR009010">
    <property type="entry name" value="Asp_de-COase-like_dom_sf"/>
</dbReference>
<dbReference type="GO" id="GO:0046872">
    <property type="term" value="F:metal ion binding"/>
    <property type="evidence" value="ECO:0007669"/>
    <property type="project" value="UniProtKB-KW"/>
</dbReference>
<dbReference type="Pfam" id="PF00384">
    <property type="entry name" value="Molybdopterin"/>
    <property type="match status" value="1"/>
</dbReference>
<gene>
    <name evidence="5" type="ORF">MNB_SV-15-117</name>
</gene>
<dbReference type="EMBL" id="FRYL01000012">
    <property type="protein sequence ID" value="SHO80598.1"/>
    <property type="molecule type" value="Genomic_DNA"/>
</dbReference>
<dbReference type="PANTHER" id="PTHR43742:SF6">
    <property type="entry name" value="OXIDOREDUCTASE YYAE-RELATED"/>
    <property type="match status" value="1"/>
</dbReference>
<sequence length="556" mass="62962">MKTLACGLDCYDACEIVYKDGKISGNLCSVVHNQLPKTPRITKPTIDGVEVSLKEALDEISLDRNSLLYRGSGNVGVMNDITNLLFEQLNATTTKGSLCDGAGEYGIEEGRGFNSVVTPRSIKEAEVVVVWGRNISTTNSHLMPYLEGKTLIVIDPIQTRIAQKADIHLQIRPRTDFYLALLLARFSTMQDLQKDTDVADIEDFYEFTREFRIKPILAHIGVEINDISKVIEYLSNPKVVYLVGLGVQKYSIGDSVLRAIDGLAITLGHFNRDGCGVSFLGNSKLGLNNIFAIKGKKVSKVDTEFENFDTVLIQGANPAHSMPNSNRVIQSLKKVKNLVYFGLYENETSRLARVVIPALNFLEKDDVRLSYSDYSIKKMNKINSCDYGISEYDFTKYMIDKLKLEPIKSEQEYIELWLNQERDEIADIEEFEFIDDFYDDFENIKRFRNIRRKGEVSDGKYFLITPKASNSINSQFKRDNHILIHSNSGFRDGDNIKIRSEYGVLESIVKIDDTLREDCIVVKVNHNGVNQITPSIISQEGESACFQEVRVEVNYY</sequence>
<dbReference type="SUPFAM" id="SSF50692">
    <property type="entry name" value="ADC-like"/>
    <property type="match status" value="1"/>
</dbReference>
<reference evidence="5" key="1">
    <citation type="submission" date="2016-10" db="EMBL/GenBank/DDBJ databases">
        <authorList>
            <person name="de Groot N.N."/>
        </authorList>
    </citation>
    <scope>NUCLEOTIDE SEQUENCE</scope>
</reference>
<dbReference type="PANTHER" id="PTHR43742">
    <property type="entry name" value="TRIMETHYLAMINE-N-OXIDE REDUCTASE"/>
    <property type="match status" value="1"/>
</dbReference>
<evidence type="ECO:0000256" key="2">
    <source>
        <dbReference type="ARBA" id="ARBA00023004"/>
    </source>
</evidence>
<dbReference type="AlphaFoldDB" id="A0A1W1EI97"/>
<dbReference type="Gene3D" id="3.40.228.10">
    <property type="entry name" value="Dimethylsulfoxide Reductase, domain 2"/>
    <property type="match status" value="1"/>
</dbReference>
<evidence type="ECO:0000313" key="5">
    <source>
        <dbReference type="EMBL" id="SHO80598.1"/>
    </source>
</evidence>
<evidence type="ECO:0000259" key="4">
    <source>
        <dbReference type="Pfam" id="PF00384"/>
    </source>
</evidence>
<keyword evidence="1" id="KW-0479">Metal-binding</keyword>
<dbReference type="Gene3D" id="3.30.2070.10">
    <property type="entry name" value="Formate dehydrogenase/DMSO reductase"/>
    <property type="match status" value="1"/>
</dbReference>
<dbReference type="SUPFAM" id="SSF53706">
    <property type="entry name" value="Formate dehydrogenase/DMSO reductase, domains 1-3"/>
    <property type="match status" value="1"/>
</dbReference>
<dbReference type="GO" id="GO:0016491">
    <property type="term" value="F:oxidoreductase activity"/>
    <property type="evidence" value="ECO:0007669"/>
    <property type="project" value="InterPro"/>
</dbReference>
<evidence type="ECO:0000256" key="1">
    <source>
        <dbReference type="ARBA" id="ARBA00022723"/>
    </source>
</evidence>
<dbReference type="InterPro" id="IPR050612">
    <property type="entry name" value="Prok_Mopterin_Oxidored"/>
</dbReference>
<feature type="domain" description="Molybdopterin oxidoreductase" evidence="4">
    <location>
        <begin position="79"/>
        <end position="381"/>
    </location>
</feature>